<name>A0ABW1MVN0_9ACTN</name>
<evidence type="ECO:0000313" key="4">
    <source>
        <dbReference type="EMBL" id="MFC6067914.1"/>
    </source>
</evidence>
<feature type="domain" description="Polyketide synthase-like phosphopantetheine-binding" evidence="3">
    <location>
        <begin position="66"/>
        <end position="138"/>
    </location>
</feature>
<accession>A0ABW1MVN0</accession>
<gene>
    <name evidence="4" type="ORF">ACFP4F_35945</name>
</gene>
<evidence type="ECO:0000256" key="1">
    <source>
        <dbReference type="ARBA" id="ARBA00022450"/>
    </source>
</evidence>
<dbReference type="InterPro" id="IPR036736">
    <property type="entry name" value="ACP-like_sf"/>
</dbReference>
<dbReference type="Proteomes" id="UP001596139">
    <property type="component" value="Unassembled WGS sequence"/>
</dbReference>
<protein>
    <submittedName>
        <fullName evidence="4">Acyl carrier protein</fullName>
    </submittedName>
</protein>
<comment type="caution">
    <text evidence="4">The sequence shown here is derived from an EMBL/GenBank/DDBJ whole genome shotgun (WGS) entry which is preliminary data.</text>
</comment>
<organism evidence="4 5">
    <name type="scientific">Streptomyces ochraceiscleroticus</name>
    <dbReference type="NCBI Taxonomy" id="47761"/>
    <lineage>
        <taxon>Bacteria</taxon>
        <taxon>Bacillati</taxon>
        <taxon>Actinomycetota</taxon>
        <taxon>Actinomycetes</taxon>
        <taxon>Kitasatosporales</taxon>
        <taxon>Streptomycetaceae</taxon>
        <taxon>Streptomyces</taxon>
    </lineage>
</organism>
<sequence length="155" mass="17112">MTVQDSRMAWDVDAWDIDAWDVDAWDVDGWEFDDDADDSLLGPEVAVPGRSVMVTLSLEERTRIIDAYVRRELARVLLVAPRDIDVSGRTMNSLGVGSVAGLQLQNRIERALEVEVNLQMLLLANSAQELIDCLAGQLGPDGHGNGHGHRVRQHA</sequence>
<dbReference type="SUPFAM" id="SSF47336">
    <property type="entry name" value="ACP-like"/>
    <property type="match status" value="1"/>
</dbReference>
<dbReference type="EMBL" id="JBHSPX010000015">
    <property type="protein sequence ID" value="MFC6067914.1"/>
    <property type="molecule type" value="Genomic_DNA"/>
</dbReference>
<dbReference type="SMART" id="SM00823">
    <property type="entry name" value="PKS_PP"/>
    <property type="match status" value="1"/>
</dbReference>
<dbReference type="InterPro" id="IPR009081">
    <property type="entry name" value="PP-bd_ACP"/>
</dbReference>
<evidence type="ECO:0000256" key="2">
    <source>
        <dbReference type="ARBA" id="ARBA00022553"/>
    </source>
</evidence>
<dbReference type="Gene3D" id="1.10.1200.10">
    <property type="entry name" value="ACP-like"/>
    <property type="match status" value="1"/>
</dbReference>
<dbReference type="InterPro" id="IPR020806">
    <property type="entry name" value="PKS_PP-bd"/>
</dbReference>
<dbReference type="Pfam" id="PF00550">
    <property type="entry name" value="PP-binding"/>
    <property type="match status" value="1"/>
</dbReference>
<keyword evidence="2" id="KW-0597">Phosphoprotein</keyword>
<keyword evidence="5" id="KW-1185">Reference proteome</keyword>
<evidence type="ECO:0000259" key="3">
    <source>
        <dbReference type="SMART" id="SM00823"/>
    </source>
</evidence>
<keyword evidence="1" id="KW-0596">Phosphopantetheine</keyword>
<evidence type="ECO:0000313" key="5">
    <source>
        <dbReference type="Proteomes" id="UP001596139"/>
    </source>
</evidence>
<reference evidence="5" key="1">
    <citation type="journal article" date="2019" name="Int. J. Syst. Evol. Microbiol.">
        <title>The Global Catalogue of Microorganisms (GCM) 10K type strain sequencing project: providing services to taxonomists for standard genome sequencing and annotation.</title>
        <authorList>
            <consortium name="The Broad Institute Genomics Platform"/>
            <consortium name="The Broad Institute Genome Sequencing Center for Infectious Disease"/>
            <person name="Wu L."/>
            <person name="Ma J."/>
        </authorList>
    </citation>
    <scope>NUCLEOTIDE SEQUENCE [LARGE SCALE GENOMIC DNA]</scope>
    <source>
        <strain evidence="5">CGMCC 1.15180</strain>
    </source>
</reference>
<dbReference type="RefSeq" id="WP_078649860.1">
    <property type="nucleotide sequence ID" value="NZ_JBHSPX010000015.1"/>
</dbReference>
<proteinExistence type="predicted"/>